<reference evidence="2" key="1">
    <citation type="journal article" date="2023" name="G3 (Bethesda)">
        <title>Whole genome assembly and annotation of the endangered Caribbean coral Acropora cervicornis.</title>
        <authorList>
            <person name="Selwyn J.D."/>
            <person name="Vollmer S.V."/>
        </authorList>
    </citation>
    <scope>NUCLEOTIDE SEQUENCE</scope>
    <source>
        <strain evidence="2">K2</strain>
    </source>
</reference>
<proteinExistence type="predicted"/>
<dbReference type="AlphaFoldDB" id="A0AAD9QU24"/>
<evidence type="ECO:0000313" key="2">
    <source>
        <dbReference type="EMBL" id="KAK2567390.1"/>
    </source>
</evidence>
<dbReference type="Proteomes" id="UP001249851">
    <property type="component" value="Unassembled WGS sequence"/>
</dbReference>
<comment type="caution">
    <text evidence="2">The sequence shown here is derived from an EMBL/GenBank/DDBJ whole genome shotgun (WGS) entry which is preliminary data.</text>
</comment>
<feature type="compositionally biased region" description="Acidic residues" evidence="1">
    <location>
        <begin position="44"/>
        <end position="53"/>
    </location>
</feature>
<accession>A0AAD9QU24</accession>
<sequence>MSKTTYSSKSMSSCSVCSNPAYNTKQVYSSSKSMSLCKSTPNDDIPDVSTDELPESKSLKTSKPSNSTFLDEHLNVEFKDIIFEDLSPITVTVESVMHRLLAAYESAEDPRTPGNEQMTPSKKDQLEPDLKELHKREVSGVQVLPRCSTPVDSGKLHIETPNVSPIDAGCQSLVHLKPMSSAGKLKESPEEAMPNITPETVYKQECIATDEPKQKRKLAYSMDVSNIPECILLHAVNNEKHPYKLMFKQTVFSCDDHRPSLPVDILIESF</sequence>
<evidence type="ECO:0000256" key="1">
    <source>
        <dbReference type="SAM" id="MobiDB-lite"/>
    </source>
</evidence>
<feature type="region of interest" description="Disordered" evidence="1">
    <location>
        <begin position="33"/>
        <end position="66"/>
    </location>
</feature>
<reference evidence="2" key="2">
    <citation type="journal article" date="2023" name="Science">
        <title>Genomic signatures of disease resistance in endangered staghorn corals.</title>
        <authorList>
            <person name="Vollmer S.V."/>
            <person name="Selwyn J.D."/>
            <person name="Despard B.A."/>
            <person name="Roesel C.L."/>
        </authorList>
    </citation>
    <scope>NUCLEOTIDE SEQUENCE</scope>
    <source>
        <strain evidence="2">K2</strain>
    </source>
</reference>
<organism evidence="2 3">
    <name type="scientific">Acropora cervicornis</name>
    <name type="common">Staghorn coral</name>
    <dbReference type="NCBI Taxonomy" id="6130"/>
    <lineage>
        <taxon>Eukaryota</taxon>
        <taxon>Metazoa</taxon>
        <taxon>Cnidaria</taxon>
        <taxon>Anthozoa</taxon>
        <taxon>Hexacorallia</taxon>
        <taxon>Scleractinia</taxon>
        <taxon>Astrocoeniina</taxon>
        <taxon>Acroporidae</taxon>
        <taxon>Acropora</taxon>
    </lineage>
</organism>
<evidence type="ECO:0000313" key="3">
    <source>
        <dbReference type="Proteomes" id="UP001249851"/>
    </source>
</evidence>
<dbReference type="EMBL" id="JARQWQ010000014">
    <property type="protein sequence ID" value="KAK2567390.1"/>
    <property type="molecule type" value="Genomic_DNA"/>
</dbReference>
<protein>
    <submittedName>
        <fullName evidence="2">Uncharacterized protein</fullName>
    </submittedName>
</protein>
<gene>
    <name evidence="2" type="ORF">P5673_008195</name>
</gene>
<keyword evidence="3" id="KW-1185">Reference proteome</keyword>
<name>A0AAD9QU24_ACRCE</name>